<dbReference type="Proteomes" id="UP000648801">
    <property type="component" value="Unassembled WGS sequence"/>
</dbReference>
<evidence type="ECO:0000313" key="2">
    <source>
        <dbReference type="EMBL" id="GGA77457.1"/>
    </source>
</evidence>
<evidence type="ECO:0000313" key="3">
    <source>
        <dbReference type="Proteomes" id="UP000648801"/>
    </source>
</evidence>
<name>A0A916RZ21_9BACT</name>
<reference evidence="2" key="1">
    <citation type="journal article" date="2014" name="Int. J. Syst. Evol. Microbiol.">
        <title>Complete genome sequence of Corynebacterium casei LMG S-19264T (=DSM 44701T), isolated from a smear-ripened cheese.</title>
        <authorList>
            <consortium name="US DOE Joint Genome Institute (JGI-PGF)"/>
            <person name="Walter F."/>
            <person name="Albersmeier A."/>
            <person name="Kalinowski J."/>
            <person name="Ruckert C."/>
        </authorList>
    </citation>
    <scope>NUCLEOTIDE SEQUENCE</scope>
    <source>
        <strain evidence="2">CGMCC 1.15447</strain>
    </source>
</reference>
<sequence>MIRRTFLQLLTLAGAGSLTTGCTEAKAQTITYKIKGFSCVTCAAGLDVMLRRNKGILRSHSTYPEATTTIEYEPKVITPATIQSLIAEMGFTAQQQPPTNS</sequence>
<dbReference type="PROSITE" id="PS50846">
    <property type="entry name" value="HMA_2"/>
    <property type="match status" value="1"/>
</dbReference>
<dbReference type="AlphaFoldDB" id="A0A916RZ21"/>
<evidence type="ECO:0000259" key="1">
    <source>
        <dbReference type="PROSITE" id="PS50846"/>
    </source>
</evidence>
<dbReference type="GO" id="GO:0046872">
    <property type="term" value="F:metal ion binding"/>
    <property type="evidence" value="ECO:0007669"/>
    <property type="project" value="InterPro"/>
</dbReference>
<feature type="domain" description="HMA" evidence="1">
    <location>
        <begin position="28"/>
        <end position="94"/>
    </location>
</feature>
<gene>
    <name evidence="2" type="ORF">GCM10011507_30920</name>
</gene>
<organism evidence="2 3">
    <name type="scientific">Edaphobacter acidisoli</name>
    <dbReference type="NCBI Taxonomy" id="2040573"/>
    <lineage>
        <taxon>Bacteria</taxon>
        <taxon>Pseudomonadati</taxon>
        <taxon>Acidobacteriota</taxon>
        <taxon>Terriglobia</taxon>
        <taxon>Terriglobales</taxon>
        <taxon>Acidobacteriaceae</taxon>
        <taxon>Edaphobacter</taxon>
    </lineage>
</organism>
<dbReference type="InterPro" id="IPR006121">
    <property type="entry name" value="HMA_dom"/>
</dbReference>
<dbReference type="InterPro" id="IPR036163">
    <property type="entry name" value="HMA_dom_sf"/>
</dbReference>
<accession>A0A916RZ21</accession>
<dbReference type="CDD" id="cd00371">
    <property type="entry name" value="HMA"/>
    <property type="match status" value="1"/>
</dbReference>
<comment type="caution">
    <text evidence="2">The sequence shown here is derived from an EMBL/GenBank/DDBJ whole genome shotgun (WGS) entry which is preliminary data.</text>
</comment>
<dbReference type="PROSITE" id="PS51257">
    <property type="entry name" value="PROKAR_LIPOPROTEIN"/>
    <property type="match status" value="1"/>
</dbReference>
<keyword evidence="3" id="KW-1185">Reference proteome</keyword>
<proteinExistence type="predicted"/>
<dbReference type="RefSeq" id="WP_188760441.1">
    <property type="nucleotide sequence ID" value="NZ_BMJB01000003.1"/>
</dbReference>
<dbReference type="SUPFAM" id="SSF55008">
    <property type="entry name" value="HMA, heavy metal-associated domain"/>
    <property type="match status" value="1"/>
</dbReference>
<dbReference type="Gene3D" id="3.30.70.100">
    <property type="match status" value="1"/>
</dbReference>
<dbReference type="EMBL" id="BMJB01000003">
    <property type="protein sequence ID" value="GGA77457.1"/>
    <property type="molecule type" value="Genomic_DNA"/>
</dbReference>
<reference evidence="2" key="2">
    <citation type="submission" date="2020-09" db="EMBL/GenBank/DDBJ databases">
        <authorList>
            <person name="Sun Q."/>
            <person name="Zhou Y."/>
        </authorList>
    </citation>
    <scope>NUCLEOTIDE SEQUENCE</scope>
    <source>
        <strain evidence="2">CGMCC 1.15447</strain>
    </source>
</reference>
<protein>
    <recommendedName>
        <fullName evidence="1">HMA domain-containing protein</fullName>
    </recommendedName>
</protein>